<keyword evidence="4" id="KW-1185">Reference proteome</keyword>
<evidence type="ECO:0000256" key="1">
    <source>
        <dbReference type="SAM" id="MobiDB-lite"/>
    </source>
</evidence>
<evidence type="ECO:0000313" key="3">
    <source>
        <dbReference type="EMBL" id="WGH92489.1"/>
    </source>
</evidence>
<dbReference type="PANTHER" id="PTHR44394:SF1">
    <property type="entry name" value="BETA-ALANINE-ACTIVATING ENZYME"/>
    <property type="match status" value="1"/>
</dbReference>
<feature type="region of interest" description="Disordered" evidence="1">
    <location>
        <begin position="1"/>
        <end position="26"/>
    </location>
</feature>
<dbReference type="Gene3D" id="3.40.50.12780">
    <property type="entry name" value="N-terminal domain of ligase-like"/>
    <property type="match status" value="1"/>
</dbReference>
<feature type="compositionally biased region" description="Low complexity" evidence="1">
    <location>
        <begin position="1"/>
        <end position="11"/>
    </location>
</feature>
<feature type="domain" description="AMP-dependent synthetase/ligase" evidence="2">
    <location>
        <begin position="99"/>
        <end position="311"/>
    </location>
</feature>
<dbReference type="GO" id="GO:0043041">
    <property type="term" value="P:amino acid activation for nonribosomal peptide biosynthetic process"/>
    <property type="evidence" value="ECO:0007669"/>
    <property type="project" value="TreeGrafter"/>
</dbReference>
<gene>
    <name evidence="3" type="ORF">QDX21_09195</name>
</gene>
<reference evidence="3 4" key="1">
    <citation type="submission" date="2023-03" db="EMBL/GenBank/DDBJ databases">
        <title>Complete genome sequences of several Auritidibacter ignavus strains isolated from ear infections.</title>
        <authorList>
            <person name="Baehr T."/>
            <person name="Baumhoegger A.M."/>
        </authorList>
    </citation>
    <scope>NUCLEOTIDE SEQUENCE [LARGE SCALE GENOMIC DNA]</scope>
    <source>
        <strain evidence="3 4">BABAE-6</strain>
    </source>
</reference>
<evidence type="ECO:0000313" key="4">
    <source>
        <dbReference type="Proteomes" id="UP001224674"/>
    </source>
</evidence>
<dbReference type="RefSeq" id="WP_279674548.1">
    <property type="nucleotide sequence ID" value="NZ_CP122566.1"/>
</dbReference>
<organism evidence="3 4">
    <name type="scientific">Auritidibacter ignavus</name>
    <dbReference type="NCBI Taxonomy" id="678932"/>
    <lineage>
        <taxon>Bacteria</taxon>
        <taxon>Bacillati</taxon>
        <taxon>Actinomycetota</taxon>
        <taxon>Actinomycetes</taxon>
        <taxon>Micrococcales</taxon>
        <taxon>Micrococcaceae</taxon>
        <taxon>Auritidibacter</taxon>
    </lineage>
</organism>
<dbReference type="SUPFAM" id="SSF56801">
    <property type="entry name" value="Acetyl-CoA synthetase-like"/>
    <property type="match status" value="1"/>
</dbReference>
<evidence type="ECO:0000259" key="2">
    <source>
        <dbReference type="Pfam" id="PF00501"/>
    </source>
</evidence>
<dbReference type="EMBL" id="CP122566">
    <property type="protein sequence ID" value="WGH92489.1"/>
    <property type="molecule type" value="Genomic_DNA"/>
</dbReference>
<dbReference type="Gene3D" id="3.30.300.30">
    <property type="match status" value="1"/>
</dbReference>
<dbReference type="InterPro" id="IPR000873">
    <property type="entry name" value="AMP-dep_synth/lig_dom"/>
</dbReference>
<dbReference type="InterPro" id="IPR045851">
    <property type="entry name" value="AMP-bd_C_sf"/>
</dbReference>
<protein>
    <submittedName>
        <fullName evidence="3">AMP-binding protein</fullName>
    </submittedName>
</protein>
<name>A0AAJ6DBK0_9MICC</name>
<dbReference type="AlphaFoldDB" id="A0AAJ6DBK0"/>
<dbReference type="PANTHER" id="PTHR44394">
    <property type="entry name" value="BETA-ALANINE-ACTIVATING ENZYME"/>
    <property type="match status" value="1"/>
</dbReference>
<dbReference type="Proteomes" id="UP001224674">
    <property type="component" value="Chromosome"/>
</dbReference>
<accession>A0AAJ6DBK0</accession>
<dbReference type="Pfam" id="PF00501">
    <property type="entry name" value="AMP-binding"/>
    <property type="match status" value="1"/>
</dbReference>
<proteinExistence type="predicted"/>
<sequence>MMATTAPTPTAGLNLEPGTIVEGEDKRSDDVAGYGYGIYRAAKNRSLIDECVAILNRGGVVALVPTSASDDYLATIVEQIEHFARTRSASTDSLEGGVLALPTSGSTGFPKLVALPATGLTQFLHWGGDYFGFNDTTVSLSLSPWNFDVSLLDTWAVLAAGGTVVAAEAARLHQAPYLVRLLEQHRPTFIQVVPSTLDALLNAVGDAVYPSVREVVLTGGVVAQSLRAAAARLFPTATFHNVYGATEVNDCLIETLSAEQFSESETLPLGTPIAGCEVLLNSNGIHVPLRKSAEEAHGELLVHTPWMAQGYITEGTVTPLPVAGEALYPMKDQARWSNGQLMYNGRRDRLVKVRGQRVNLEEIEQAARRTALVGIACAWLEVSDSAEELHLAYTAPDHGSAATGLQLRMAISAHLPAFAMPNNLHAFTGPLPLNGNGKPDLPTIKSRVGSE</sequence>
<dbReference type="InterPro" id="IPR042099">
    <property type="entry name" value="ANL_N_sf"/>
</dbReference>
<dbReference type="InterPro" id="IPR052091">
    <property type="entry name" value="Beta-ala_Activ/Resist"/>
</dbReference>